<evidence type="ECO:0000313" key="8">
    <source>
        <dbReference type="Proteomes" id="UP000001514"/>
    </source>
</evidence>
<sequence length="239" mass="25955">MLLGLNAFSAGLAIPVLGVSISLASAFKRECLAFLLTPAVTIGFLFSLLLLGISLAGFAGVWWNRFGIVKIHFFLTAVLVVMLLCFTLFGFAVTYRGGGKKLPGIAFRRYRFTDYSKWLQRKLVGNGSHWQDIRSCVAKGSFCHNWNLGSAEEVYSAKLSSTQSGCCAPPFPCGFAYQGGTNWRLPSTPDADADCSVWNANELCLDCDSCKAGILQNVKSKWYKASVVNIVVIAALLAI</sequence>
<accession>D8S6G5</accession>
<dbReference type="Proteomes" id="UP000001514">
    <property type="component" value="Unassembled WGS sequence"/>
</dbReference>
<dbReference type="AlphaFoldDB" id="D8S6G5"/>
<keyword evidence="5 6" id="KW-0472">Membrane</keyword>
<dbReference type="OMA" id="SCKAVII"/>
<reference evidence="7 8" key="1">
    <citation type="journal article" date="2011" name="Science">
        <title>The Selaginella genome identifies genetic changes associated with the evolution of vascular plants.</title>
        <authorList>
            <person name="Banks J.A."/>
            <person name="Nishiyama T."/>
            <person name="Hasebe M."/>
            <person name="Bowman J.L."/>
            <person name="Gribskov M."/>
            <person name="dePamphilis C."/>
            <person name="Albert V.A."/>
            <person name="Aono N."/>
            <person name="Aoyama T."/>
            <person name="Ambrose B.A."/>
            <person name="Ashton N.W."/>
            <person name="Axtell M.J."/>
            <person name="Barker E."/>
            <person name="Barker M.S."/>
            <person name="Bennetzen J.L."/>
            <person name="Bonawitz N.D."/>
            <person name="Chapple C."/>
            <person name="Cheng C."/>
            <person name="Correa L.G."/>
            <person name="Dacre M."/>
            <person name="DeBarry J."/>
            <person name="Dreyer I."/>
            <person name="Elias M."/>
            <person name="Engstrom E.M."/>
            <person name="Estelle M."/>
            <person name="Feng L."/>
            <person name="Finet C."/>
            <person name="Floyd S.K."/>
            <person name="Frommer W.B."/>
            <person name="Fujita T."/>
            <person name="Gramzow L."/>
            <person name="Gutensohn M."/>
            <person name="Harholt J."/>
            <person name="Hattori M."/>
            <person name="Heyl A."/>
            <person name="Hirai T."/>
            <person name="Hiwatashi Y."/>
            <person name="Ishikawa M."/>
            <person name="Iwata M."/>
            <person name="Karol K.G."/>
            <person name="Koehler B."/>
            <person name="Kolukisaoglu U."/>
            <person name="Kubo M."/>
            <person name="Kurata T."/>
            <person name="Lalonde S."/>
            <person name="Li K."/>
            <person name="Li Y."/>
            <person name="Litt A."/>
            <person name="Lyons E."/>
            <person name="Manning G."/>
            <person name="Maruyama T."/>
            <person name="Michael T.P."/>
            <person name="Mikami K."/>
            <person name="Miyazaki S."/>
            <person name="Morinaga S."/>
            <person name="Murata T."/>
            <person name="Mueller-Roeber B."/>
            <person name="Nelson D.R."/>
            <person name="Obara M."/>
            <person name="Oguri Y."/>
            <person name="Olmstead R.G."/>
            <person name="Onodera N."/>
            <person name="Petersen B.L."/>
            <person name="Pils B."/>
            <person name="Prigge M."/>
            <person name="Rensing S.A."/>
            <person name="Riano-Pachon D.M."/>
            <person name="Roberts A.W."/>
            <person name="Sato Y."/>
            <person name="Scheller H.V."/>
            <person name="Schulz B."/>
            <person name="Schulz C."/>
            <person name="Shakirov E.V."/>
            <person name="Shibagaki N."/>
            <person name="Shinohara N."/>
            <person name="Shippen D.E."/>
            <person name="Soerensen I."/>
            <person name="Sotooka R."/>
            <person name="Sugimoto N."/>
            <person name="Sugita M."/>
            <person name="Sumikawa N."/>
            <person name="Tanurdzic M."/>
            <person name="Theissen G."/>
            <person name="Ulvskov P."/>
            <person name="Wakazuki S."/>
            <person name="Weng J.K."/>
            <person name="Willats W.W."/>
            <person name="Wipf D."/>
            <person name="Wolf P.G."/>
            <person name="Yang L."/>
            <person name="Zimmer A.D."/>
            <person name="Zhu Q."/>
            <person name="Mitros T."/>
            <person name="Hellsten U."/>
            <person name="Loque D."/>
            <person name="Otillar R."/>
            <person name="Salamov A."/>
            <person name="Schmutz J."/>
            <person name="Shapiro H."/>
            <person name="Lindquist E."/>
            <person name="Lucas S."/>
            <person name="Rokhsar D."/>
            <person name="Grigoriev I.V."/>
        </authorList>
    </citation>
    <scope>NUCLEOTIDE SEQUENCE [LARGE SCALE GENOMIC DNA]</scope>
</reference>
<keyword evidence="4 6" id="KW-1133">Transmembrane helix</keyword>
<evidence type="ECO:0008006" key="9">
    <source>
        <dbReference type="Google" id="ProtNLM"/>
    </source>
</evidence>
<dbReference type="GO" id="GO:0009506">
    <property type="term" value="C:plasmodesma"/>
    <property type="evidence" value="ECO:0000318"/>
    <property type="project" value="GO_Central"/>
</dbReference>
<evidence type="ECO:0000256" key="2">
    <source>
        <dbReference type="ARBA" id="ARBA00006840"/>
    </source>
</evidence>
<keyword evidence="3 6" id="KW-0812">Transmembrane</keyword>
<name>D8S6G5_SELML</name>
<feature type="transmembrane region" description="Helical" evidence="6">
    <location>
        <begin position="34"/>
        <end position="59"/>
    </location>
</feature>
<evidence type="ECO:0000256" key="4">
    <source>
        <dbReference type="ARBA" id="ARBA00022989"/>
    </source>
</evidence>
<evidence type="ECO:0000256" key="3">
    <source>
        <dbReference type="ARBA" id="ARBA00022692"/>
    </source>
</evidence>
<dbReference type="HOGENOM" id="CLU_066970_0_0_1"/>
<gene>
    <name evidence="7" type="ORF">SELMODRAFT_109706</name>
</gene>
<keyword evidence="8" id="KW-1185">Reference proteome</keyword>
<evidence type="ECO:0000256" key="1">
    <source>
        <dbReference type="ARBA" id="ARBA00004141"/>
    </source>
</evidence>
<proteinExistence type="inferred from homology"/>
<organism evidence="8">
    <name type="scientific">Selaginella moellendorffii</name>
    <name type="common">Spikemoss</name>
    <dbReference type="NCBI Taxonomy" id="88036"/>
    <lineage>
        <taxon>Eukaryota</taxon>
        <taxon>Viridiplantae</taxon>
        <taxon>Streptophyta</taxon>
        <taxon>Embryophyta</taxon>
        <taxon>Tracheophyta</taxon>
        <taxon>Lycopodiopsida</taxon>
        <taxon>Selaginellales</taxon>
        <taxon>Selaginellaceae</taxon>
        <taxon>Selaginella</taxon>
    </lineage>
</organism>
<dbReference type="GO" id="GO:0005886">
    <property type="term" value="C:plasma membrane"/>
    <property type="evidence" value="ECO:0000318"/>
    <property type="project" value="GO_Central"/>
</dbReference>
<dbReference type="KEGG" id="smo:SELMODRAFT_109706"/>
<dbReference type="GO" id="GO:0009734">
    <property type="term" value="P:auxin-activated signaling pathway"/>
    <property type="evidence" value="ECO:0007669"/>
    <property type="project" value="InterPro"/>
</dbReference>
<comment type="subcellular location">
    <subcellularLocation>
        <location evidence="1">Membrane</location>
        <topology evidence="1">Multi-pass membrane protein</topology>
    </subcellularLocation>
</comment>
<feature type="non-terminal residue" evidence="7">
    <location>
        <position position="239"/>
    </location>
</feature>
<evidence type="ECO:0000313" key="7">
    <source>
        <dbReference type="EMBL" id="EFJ20059.1"/>
    </source>
</evidence>
<feature type="transmembrane region" description="Helical" evidence="6">
    <location>
        <begin position="6"/>
        <end position="27"/>
    </location>
</feature>
<dbReference type="PANTHER" id="PTHR32191">
    <property type="entry name" value="TETRASPANIN-8-RELATED"/>
    <property type="match status" value="1"/>
</dbReference>
<evidence type="ECO:0000256" key="5">
    <source>
        <dbReference type="ARBA" id="ARBA00023136"/>
    </source>
</evidence>
<comment type="similarity">
    <text evidence="2">Belongs to the tetraspanin (TM4SF) family.</text>
</comment>
<dbReference type="EMBL" id="GL377604">
    <property type="protein sequence ID" value="EFJ20059.1"/>
    <property type="molecule type" value="Genomic_DNA"/>
</dbReference>
<feature type="transmembrane region" description="Helical" evidence="6">
    <location>
        <begin position="71"/>
        <end position="93"/>
    </location>
</feature>
<dbReference type="InParanoid" id="D8S6G5"/>
<dbReference type="Gramene" id="EFJ20059">
    <property type="protein sequence ID" value="EFJ20059"/>
    <property type="gene ID" value="SELMODRAFT_109706"/>
</dbReference>
<dbReference type="InterPro" id="IPR044991">
    <property type="entry name" value="TET_plant"/>
</dbReference>
<evidence type="ECO:0000256" key="6">
    <source>
        <dbReference type="SAM" id="Phobius"/>
    </source>
</evidence>
<protein>
    <recommendedName>
        <fullName evidence="9">Tetraspanin family protein</fullName>
    </recommendedName>
</protein>
<dbReference type="InterPro" id="IPR018499">
    <property type="entry name" value="Tetraspanin/Peripherin"/>
</dbReference>
<dbReference type="Pfam" id="PF00335">
    <property type="entry name" value="Tetraspanin"/>
    <property type="match status" value="1"/>
</dbReference>